<accession>A0AC58SSA6</accession>
<protein>
    <submittedName>
        <fullName evidence="2">Uncharacterized protein LOC142169836</fullName>
    </submittedName>
</protein>
<dbReference type="Proteomes" id="UP000790787">
    <property type="component" value="Chromosome 15"/>
</dbReference>
<keyword evidence="1" id="KW-1185">Reference proteome</keyword>
<evidence type="ECO:0000313" key="1">
    <source>
        <dbReference type="Proteomes" id="UP000790787"/>
    </source>
</evidence>
<proteinExistence type="predicted"/>
<name>A0AC58SSA6_TOBAC</name>
<evidence type="ECO:0000313" key="2">
    <source>
        <dbReference type="RefSeq" id="XP_075087858.1"/>
    </source>
</evidence>
<organism evidence="1 2">
    <name type="scientific">Nicotiana tabacum</name>
    <name type="common">Common tobacco</name>
    <dbReference type="NCBI Taxonomy" id="4097"/>
    <lineage>
        <taxon>Eukaryota</taxon>
        <taxon>Viridiplantae</taxon>
        <taxon>Streptophyta</taxon>
        <taxon>Embryophyta</taxon>
        <taxon>Tracheophyta</taxon>
        <taxon>Spermatophyta</taxon>
        <taxon>Magnoliopsida</taxon>
        <taxon>eudicotyledons</taxon>
        <taxon>Gunneridae</taxon>
        <taxon>Pentapetalae</taxon>
        <taxon>asterids</taxon>
        <taxon>lamiids</taxon>
        <taxon>Solanales</taxon>
        <taxon>Solanaceae</taxon>
        <taxon>Nicotianoideae</taxon>
        <taxon>Nicotianeae</taxon>
        <taxon>Nicotiana</taxon>
    </lineage>
</organism>
<sequence>MLVSVPFSEIGYRSWRRSVMQGLSIKNKLGFISGKYIADIVEYANNVIELWRELEDRYEQTNGARLYQIQKEINDLSQGVLDITSYYTKLKKLWEELNTLSKKTHCICTCTCGAKENMHKAEQDKRLIQFLMGLNEVYTIVRGSILMMNPLPTLAQAFSLFI</sequence>
<gene>
    <name evidence="2" type="primary">LOC142169836</name>
</gene>
<dbReference type="RefSeq" id="XP_075087858.1">
    <property type="nucleotide sequence ID" value="XM_075231757.1"/>
</dbReference>
<reference evidence="1" key="1">
    <citation type="journal article" date="2014" name="Nat. Commun.">
        <title>The tobacco genome sequence and its comparison with those of tomato and potato.</title>
        <authorList>
            <person name="Sierro N."/>
            <person name="Battey J.N."/>
            <person name="Ouadi S."/>
            <person name="Bakaher N."/>
            <person name="Bovet L."/>
            <person name="Willig A."/>
            <person name="Goepfert S."/>
            <person name="Peitsch M.C."/>
            <person name="Ivanov N.V."/>
        </authorList>
    </citation>
    <scope>NUCLEOTIDE SEQUENCE [LARGE SCALE GENOMIC DNA]</scope>
</reference>
<reference evidence="2" key="2">
    <citation type="submission" date="2025-08" db="UniProtKB">
        <authorList>
            <consortium name="RefSeq"/>
        </authorList>
    </citation>
    <scope>IDENTIFICATION</scope>
    <source>
        <tissue evidence="2">Leaf</tissue>
    </source>
</reference>